<dbReference type="InterPro" id="IPR032795">
    <property type="entry name" value="DUF3741-assoc"/>
</dbReference>
<sequence length="422" mass="47446">MKHALALSQVGPYQFNVAEMLGQRVSRGVRPGPGAGRAQLDGCMGYSPHVGEGQEFDSWLEPHCTYGGFSLNGCRVRIPADALKPLMETGWLSWGWLFSLERFRTRGVMPWLWRPHKGMNFKPIFSSVWLLMGIYGKPLRCCIHRLHHSRIDGSNITRRMLDFYGKLDKLSIRMELDMVCLDLLGGRYRVIKHRVVLDMDRVVNPDKGHCGCSLKLLYAMLLSLGLIRQLVFITKAATTTEKSTTMLLTIIGSTTMLLSDTAADFADCEDEDAKATVPRLRLVPLLVLCRLPCFHSLAKHHRLKELPEPCCAITNPGVVAKLMGLDSFPQGNRAVNPQEHRRNLSIRSQPISRSPMVLKVEKGKFCVLGAEAGCKGRGDSKPKRKLVVDGGSKKKKIVKETSNIDRELEFYDQLLLELIYIF</sequence>
<dbReference type="Proteomes" id="UP001151760">
    <property type="component" value="Unassembled WGS sequence"/>
</dbReference>
<dbReference type="Pfam" id="PF14383">
    <property type="entry name" value="VARLMGL"/>
    <property type="match status" value="1"/>
</dbReference>
<proteinExistence type="predicted"/>
<evidence type="ECO:0000313" key="3">
    <source>
        <dbReference type="Proteomes" id="UP001151760"/>
    </source>
</evidence>
<organism evidence="2 3">
    <name type="scientific">Tanacetum coccineum</name>
    <dbReference type="NCBI Taxonomy" id="301880"/>
    <lineage>
        <taxon>Eukaryota</taxon>
        <taxon>Viridiplantae</taxon>
        <taxon>Streptophyta</taxon>
        <taxon>Embryophyta</taxon>
        <taxon>Tracheophyta</taxon>
        <taxon>Spermatophyta</taxon>
        <taxon>Magnoliopsida</taxon>
        <taxon>eudicotyledons</taxon>
        <taxon>Gunneridae</taxon>
        <taxon>Pentapetalae</taxon>
        <taxon>asterids</taxon>
        <taxon>campanulids</taxon>
        <taxon>Asterales</taxon>
        <taxon>Asteraceae</taxon>
        <taxon>Asteroideae</taxon>
        <taxon>Anthemideae</taxon>
        <taxon>Anthemidinae</taxon>
        <taxon>Tanacetum</taxon>
    </lineage>
</organism>
<comment type="caution">
    <text evidence="2">The sequence shown here is derived from an EMBL/GenBank/DDBJ whole genome shotgun (WGS) entry which is preliminary data.</text>
</comment>
<accession>A0ABQ5ETN3</accession>
<evidence type="ECO:0000259" key="1">
    <source>
        <dbReference type="Pfam" id="PF14383"/>
    </source>
</evidence>
<gene>
    <name evidence="2" type="ORF">Tco_0989192</name>
</gene>
<reference evidence="2" key="1">
    <citation type="journal article" date="2022" name="Int. J. Mol. Sci.">
        <title>Draft Genome of Tanacetum Coccineum: Genomic Comparison of Closely Related Tanacetum-Family Plants.</title>
        <authorList>
            <person name="Yamashiro T."/>
            <person name="Shiraishi A."/>
            <person name="Nakayama K."/>
            <person name="Satake H."/>
        </authorList>
    </citation>
    <scope>NUCLEOTIDE SEQUENCE</scope>
</reference>
<reference evidence="2" key="2">
    <citation type="submission" date="2022-01" db="EMBL/GenBank/DDBJ databases">
        <authorList>
            <person name="Yamashiro T."/>
            <person name="Shiraishi A."/>
            <person name="Satake H."/>
            <person name="Nakayama K."/>
        </authorList>
    </citation>
    <scope>NUCLEOTIDE SEQUENCE</scope>
</reference>
<keyword evidence="3" id="KW-1185">Reference proteome</keyword>
<feature type="domain" description="DUF3741" evidence="1">
    <location>
        <begin position="316"/>
        <end position="333"/>
    </location>
</feature>
<dbReference type="EMBL" id="BQNB010016647">
    <property type="protein sequence ID" value="GJT54138.1"/>
    <property type="molecule type" value="Genomic_DNA"/>
</dbReference>
<evidence type="ECO:0000313" key="2">
    <source>
        <dbReference type="EMBL" id="GJT54138.1"/>
    </source>
</evidence>
<protein>
    <submittedName>
        <fullName evidence="2">DUF3741-associated sequence motif protein</fullName>
    </submittedName>
</protein>
<name>A0ABQ5ETN3_9ASTR</name>